<evidence type="ECO:0000259" key="4">
    <source>
        <dbReference type="PROSITE" id="PS50102"/>
    </source>
</evidence>
<reference evidence="5 6" key="1">
    <citation type="journal article" date="2024" name="J. Plant Pathol.">
        <title>Sequence and assembly of the genome of Seiridium unicorne, isolate CBS 538.82, causal agent of cypress canker disease.</title>
        <authorList>
            <person name="Scali E."/>
            <person name="Rocca G.D."/>
            <person name="Danti R."/>
            <person name="Garbelotto M."/>
            <person name="Barberini S."/>
            <person name="Baroncelli R."/>
            <person name="Emiliani G."/>
        </authorList>
    </citation>
    <scope>NUCLEOTIDE SEQUENCE [LARGE SCALE GENOMIC DNA]</scope>
    <source>
        <strain evidence="5 6">BM-138-508</strain>
    </source>
</reference>
<evidence type="ECO:0000256" key="3">
    <source>
        <dbReference type="SAM" id="MobiDB-lite"/>
    </source>
</evidence>
<dbReference type="PANTHER" id="PTHR23236:SF12">
    <property type="entry name" value="EUKARYOTIC INITIATION FACTOR 4B-RELATED"/>
    <property type="match status" value="1"/>
</dbReference>
<dbReference type="EMBL" id="JARVKF010000445">
    <property type="protein sequence ID" value="KAK9412972.1"/>
    <property type="molecule type" value="Genomic_DNA"/>
</dbReference>
<feature type="compositionally biased region" description="Basic and acidic residues" evidence="3">
    <location>
        <begin position="28"/>
        <end position="40"/>
    </location>
</feature>
<comment type="caution">
    <text evidence="5">The sequence shown here is derived from an EMBL/GenBank/DDBJ whole genome shotgun (WGS) entry which is preliminary data.</text>
</comment>
<dbReference type="SUPFAM" id="SSF54928">
    <property type="entry name" value="RNA-binding domain, RBD"/>
    <property type="match status" value="1"/>
</dbReference>
<protein>
    <submittedName>
        <fullName evidence="5">RRM domain-containing protein</fullName>
    </submittedName>
</protein>
<proteinExistence type="predicted"/>
<sequence length="341" mass="38799">MSDSSNWRVRAPVDPSAQPRRNNYASRAPREDRPSREGQPLERQPNVALAERSRSDDVKVYRPNRQHEDSPETATAIMEGRRIYLGNLLYSTTPKDVEEFLVNNGFPSFVKVHISVDPFSGRNPGYCFVEFAEKETADEVMEKLEGVLMFDRPVKCRPCQPKGNMRQPGRWQRDEGQSPSNSRWGNWDRSGSGQAEPDRPAARSGPSDAMKPFQSSKAQEEGRQLYVGGLPRMLDQAENEVEIRDIFKDFEVDGVSKRVSPRESGEPGEGRRNFCFVDFTTREQAQAAKSAIHGISYREAPLKVSEAVPKTDRYANRAAREPREPREQRGRATNRDIRLEE</sequence>
<evidence type="ECO:0000256" key="1">
    <source>
        <dbReference type="ARBA" id="ARBA00022884"/>
    </source>
</evidence>
<evidence type="ECO:0000313" key="6">
    <source>
        <dbReference type="Proteomes" id="UP001408356"/>
    </source>
</evidence>
<dbReference type="PROSITE" id="PS50102">
    <property type="entry name" value="RRM"/>
    <property type="match status" value="2"/>
</dbReference>
<feature type="domain" description="RRM" evidence="4">
    <location>
        <begin position="81"/>
        <end position="161"/>
    </location>
</feature>
<feature type="region of interest" description="Disordered" evidence="3">
    <location>
        <begin position="1"/>
        <end position="72"/>
    </location>
</feature>
<feature type="domain" description="RRM" evidence="4">
    <location>
        <begin position="223"/>
        <end position="309"/>
    </location>
</feature>
<organism evidence="5 6">
    <name type="scientific">Seiridium unicorne</name>
    <dbReference type="NCBI Taxonomy" id="138068"/>
    <lineage>
        <taxon>Eukaryota</taxon>
        <taxon>Fungi</taxon>
        <taxon>Dikarya</taxon>
        <taxon>Ascomycota</taxon>
        <taxon>Pezizomycotina</taxon>
        <taxon>Sordariomycetes</taxon>
        <taxon>Xylariomycetidae</taxon>
        <taxon>Amphisphaeriales</taxon>
        <taxon>Sporocadaceae</taxon>
        <taxon>Seiridium</taxon>
    </lineage>
</organism>
<keyword evidence="1 2" id="KW-0694">RNA-binding</keyword>
<dbReference type="Pfam" id="PF00076">
    <property type="entry name" value="RRM_1"/>
    <property type="match status" value="2"/>
</dbReference>
<feature type="region of interest" description="Disordered" evidence="3">
    <location>
        <begin position="157"/>
        <end position="221"/>
    </location>
</feature>
<evidence type="ECO:0000256" key="2">
    <source>
        <dbReference type="PROSITE-ProRule" id="PRU00176"/>
    </source>
</evidence>
<dbReference type="InterPro" id="IPR012677">
    <property type="entry name" value="Nucleotide-bd_a/b_plait_sf"/>
</dbReference>
<dbReference type="Proteomes" id="UP001408356">
    <property type="component" value="Unassembled WGS sequence"/>
</dbReference>
<dbReference type="Gene3D" id="3.30.70.330">
    <property type="match status" value="2"/>
</dbReference>
<gene>
    <name evidence="5" type="ORF">SUNI508_12167</name>
</gene>
<dbReference type="InterPro" id="IPR000504">
    <property type="entry name" value="RRM_dom"/>
</dbReference>
<feature type="compositionally biased region" description="Basic and acidic residues" evidence="3">
    <location>
        <begin position="309"/>
        <end position="341"/>
    </location>
</feature>
<dbReference type="PANTHER" id="PTHR23236">
    <property type="entry name" value="EUKARYOTIC TRANSLATION INITIATION FACTOR 4B/4H"/>
    <property type="match status" value="1"/>
</dbReference>
<name>A0ABR2UEB9_9PEZI</name>
<dbReference type="InterPro" id="IPR035979">
    <property type="entry name" value="RBD_domain_sf"/>
</dbReference>
<feature type="region of interest" description="Disordered" evidence="3">
    <location>
        <begin position="308"/>
        <end position="341"/>
    </location>
</feature>
<dbReference type="CDD" id="cd00590">
    <property type="entry name" value="RRM_SF"/>
    <property type="match status" value="2"/>
</dbReference>
<dbReference type="SMART" id="SM00360">
    <property type="entry name" value="RRM"/>
    <property type="match status" value="2"/>
</dbReference>
<accession>A0ABR2UEB9</accession>
<evidence type="ECO:0000313" key="5">
    <source>
        <dbReference type="EMBL" id="KAK9412972.1"/>
    </source>
</evidence>
<feature type="compositionally biased region" description="Basic and acidic residues" evidence="3">
    <location>
        <begin position="51"/>
        <end position="70"/>
    </location>
</feature>
<feature type="compositionally biased region" description="Polar residues" evidence="3">
    <location>
        <begin position="177"/>
        <end position="193"/>
    </location>
</feature>
<keyword evidence="6" id="KW-1185">Reference proteome</keyword>